<evidence type="ECO:0000313" key="3">
    <source>
        <dbReference type="Proteomes" id="UP000620104"/>
    </source>
</evidence>
<organism evidence="2 3">
    <name type="scientific">Naganishia liquefaciens</name>
    <dbReference type="NCBI Taxonomy" id="104408"/>
    <lineage>
        <taxon>Eukaryota</taxon>
        <taxon>Fungi</taxon>
        <taxon>Dikarya</taxon>
        <taxon>Basidiomycota</taxon>
        <taxon>Agaricomycotina</taxon>
        <taxon>Tremellomycetes</taxon>
        <taxon>Filobasidiales</taxon>
        <taxon>Filobasidiaceae</taxon>
        <taxon>Naganishia</taxon>
    </lineage>
</organism>
<protein>
    <submittedName>
        <fullName evidence="2">Uncharacterized protein</fullName>
    </submittedName>
</protein>
<feature type="compositionally biased region" description="Low complexity" evidence="1">
    <location>
        <begin position="193"/>
        <end position="207"/>
    </location>
</feature>
<feature type="region of interest" description="Disordered" evidence="1">
    <location>
        <begin position="1"/>
        <end position="20"/>
    </location>
</feature>
<accession>A0A8H3TVK7</accession>
<feature type="compositionally biased region" description="Low complexity" evidence="1">
    <location>
        <begin position="216"/>
        <end position="231"/>
    </location>
</feature>
<dbReference type="Proteomes" id="UP000620104">
    <property type="component" value="Unassembled WGS sequence"/>
</dbReference>
<evidence type="ECO:0000313" key="2">
    <source>
        <dbReference type="EMBL" id="GHJ88040.1"/>
    </source>
</evidence>
<name>A0A8H3TVK7_9TREE</name>
<reference evidence="2" key="1">
    <citation type="submission" date="2020-07" db="EMBL/GenBank/DDBJ databases">
        <title>Draft Genome Sequence of a Deep-Sea Yeast, Naganishia (Cryptococcus) liquefaciens strain N6.</title>
        <authorList>
            <person name="Han Y.W."/>
            <person name="Kajitani R."/>
            <person name="Morimoto H."/>
            <person name="Parhat M."/>
            <person name="Tsubouchi H."/>
            <person name="Bakenova O."/>
            <person name="Ogata M."/>
            <person name="Argunhan B."/>
            <person name="Aoki R."/>
            <person name="Kajiwara S."/>
            <person name="Itoh T."/>
            <person name="Iwasaki H."/>
        </authorList>
    </citation>
    <scope>NUCLEOTIDE SEQUENCE</scope>
    <source>
        <strain evidence="2">N6</strain>
    </source>
</reference>
<dbReference type="AlphaFoldDB" id="A0A8H3TVK7"/>
<proteinExistence type="predicted"/>
<feature type="region of interest" description="Disordered" evidence="1">
    <location>
        <begin position="180"/>
        <end position="255"/>
    </location>
</feature>
<comment type="caution">
    <text evidence="2">The sequence shown here is derived from an EMBL/GenBank/DDBJ whole genome shotgun (WGS) entry which is preliminary data.</text>
</comment>
<evidence type="ECO:0000256" key="1">
    <source>
        <dbReference type="SAM" id="MobiDB-lite"/>
    </source>
</evidence>
<dbReference type="EMBL" id="BLZA01000028">
    <property type="protein sequence ID" value="GHJ88040.1"/>
    <property type="molecule type" value="Genomic_DNA"/>
</dbReference>
<gene>
    <name evidence="2" type="ORF">NliqN6_4442</name>
</gene>
<sequence>MERDLSASEGGGSRPLSGARAPSMFTYTQASTIPSIVIDSGTSSSQQGSINVEARPETVDHGIMLIEKPSGLQGTDLVDINWLVYCLDMWPEGETPVISNFKAQVWQTCDLLDRVMEIKHLQTLSDALNAVVKCEGGPIRLQGRGRKGRGLLAVAIPPGQSPQETAEIFRSLFRRTDDHDLSPAVNVPGGHGSSIYSRSSPWSPESSEQAPFLHPGTSLGTGRLSTGSLSREPTNGGTPPRPSIPNFSPSIITHPSKPESLSADVRRFHDFQCKEYNPKQLPDFRGFKFSFWVFDNENLSPLETRLWTGPEIHQKLRFPKWWLQEVRREWFMEHRRSQLDKKQWPPIKVCHPDESKSWILYPSWHGQVTLQTASKNVQQRAFLWEPSKELKGVLSERMTERHWIAIRQSASNPSIQ</sequence>
<keyword evidence="3" id="KW-1185">Reference proteome</keyword>